<keyword evidence="1" id="KW-1133">Transmembrane helix</keyword>
<proteinExistence type="predicted"/>
<keyword evidence="1" id="KW-0472">Membrane</keyword>
<dbReference type="RefSeq" id="WP_004069304.1">
    <property type="nucleotide sequence ID" value="NC_022084.1"/>
</dbReference>
<protein>
    <recommendedName>
        <fullName evidence="4">Class III signal peptide-containing protein</fullName>
    </recommendedName>
</protein>
<dbReference type="PaxDb" id="523849-OCC_02822"/>
<feature type="transmembrane region" description="Helical" evidence="1">
    <location>
        <begin position="12"/>
        <end position="30"/>
    </location>
</feature>
<reference evidence="2 3" key="1">
    <citation type="journal article" date="2012" name="J. Bacteriol.">
        <title>Genome sequence of the model hyperthermophilic archaeon Thermococcus litoralis NS-C.</title>
        <authorList>
            <person name="Gardner A.F."/>
            <person name="Kumar S."/>
            <person name="Perler F.B."/>
        </authorList>
    </citation>
    <scope>NUCLEOTIDE SEQUENCE [LARGE SCALE GENOMIC DNA]</scope>
    <source>
        <strain evidence="3">ATCC 51850 / DSM 5473 / JCM 8560 / NS-C</strain>
    </source>
</reference>
<sequence>MKRRAQGALEYLFMIAAALIIIFLAVRYLTRTSSTATDLGNSTLENITQELENAGF</sequence>
<dbReference type="KEGG" id="tlt:OCC_02822"/>
<dbReference type="InterPro" id="IPR007166">
    <property type="entry name" value="Class3_signal_pept_motif"/>
</dbReference>
<evidence type="ECO:0008006" key="4">
    <source>
        <dbReference type="Google" id="ProtNLM"/>
    </source>
</evidence>
<dbReference type="EMBL" id="CP006670">
    <property type="protein sequence ID" value="EHR77949.1"/>
    <property type="molecule type" value="Genomic_DNA"/>
</dbReference>
<dbReference type="AlphaFoldDB" id="H3ZPY6"/>
<gene>
    <name evidence="2" type="ORF">OCC_02822</name>
</gene>
<dbReference type="HOGENOM" id="CLU_205638_2_0_2"/>
<dbReference type="GeneID" id="32192182"/>
<keyword evidence="1" id="KW-0812">Transmembrane</keyword>
<dbReference type="OrthoDB" id="86113at2157"/>
<keyword evidence="3" id="KW-1185">Reference proteome</keyword>
<name>H3ZPY6_THELN</name>
<evidence type="ECO:0000256" key="1">
    <source>
        <dbReference type="SAM" id="Phobius"/>
    </source>
</evidence>
<accession>H3ZPY6</accession>
<dbReference type="Proteomes" id="UP000015502">
    <property type="component" value="Chromosome"/>
</dbReference>
<organism evidence="2 3">
    <name type="scientific">Thermococcus litoralis (strain ATCC 51850 / DSM 5473 / JCM 8560 / NS-C)</name>
    <dbReference type="NCBI Taxonomy" id="523849"/>
    <lineage>
        <taxon>Archaea</taxon>
        <taxon>Methanobacteriati</taxon>
        <taxon>Methanobacteriota</taxon>
        <taxon>Thermococci</taxon>
        <taxon>Thermococcales</taxon>
        <taxon>Thermococcaceae</taxon>
        <taxon>Thermococcus</taxon>
    </lineage>
</organism>
<dbReference type="STRING" id="523849.OCC_02822"/>
<dbReference type="Pfam" id="PF04021">
    <property type="entry name" value="Class_IIIsignal"/>
    <property type="match status" value="1"/>
</dbReference>
<evidence type="ECO:0000313" key="2">
    <source>
        <dbReference type="EMBL" id="EHR77949.1"/>
    </source>
</evidence>
<evidence type="ECO:0000313" key="3">
    <source>
        <dbReference type="Proteomes" id="UP000015502"/>
    </source>
</evidence>